<organism evidence="2 3">
    <name type="scientific">Marivita geojedonensis</name>
    <dbReference type="NCBI Taxonomy" id="1123756"/>
    <lineage>
        <taxon>Bacteria</taxon>
        <taxon>Pseudomonadati</taxon>
        <taxon>Pseudomonadota</taxon>
        <taxon>Alphaproteobacteria</taxon>
        <taxon>Rhodobacterales</taxon>
        <taxon>Roseobacteraceae</taxon>
        <taxon>Marivita</taxon>
    </lineage>
</organism>
<name>A0A1X4NI80_9RHOB</name>
<keyword evidence="3" id="KW-1185">Reference proteome</keyword>
<proteinExistence type="predicted"/>
<comment type="caution">
    <text evidence="2">The sequence shown here is derived from an EMBL/GenBank/DDBJ whole genome shotgun (WGS) entry which is preliminary data.</text>
</comment>
<feature type="chain" id="PRO_5012123376" evidence="1">
    <location>
        <begin position="26"/>
        <end position="134"/>
    </location>
</feature>
<gene>
    <name evidence="2" type="ORF">MGEO_14830</name>
</gene>
<dbReference type="EMBL" id="JFKC01000017">
    <property type="protein sequence ID" value="OSQ48192.1"/>
    <property type="molecule type" value="Genomic_DNA"/>
</dbReference>
<dbReference type="Gene3D" id="3.40.30.10">
    <property type="entry name" value="Glutaredoxin"/>
    <property type="match status" value="1"/>
</dbReference>
<reference evidence="2 3" key="1">
    <citation type="submission" date="2014-03" db="EMBL/GenBank/DDBJ databases">
        <title>The draft genome sequence of Marivita geojedonensis KCTC 23882.</title>
        <authorList>
            <person name="Lai Q."/>
            <person name="Shao Z."/>
        </authorList>
    </citation>
    <scope>NUCLEOTIDE SEQUENCE [LARGE SCALE GENOMIC DNA]</scope>
    <source>
        <strain evidence="2 3">DPG-138</strain>
    </source>
</reference>
<dbReference type="AlphaFoldDB" id="A0A1X4NI80"/>
<dbReference type="Proteomes" id="UP000193926">
    <property type="component" value="Unassembled WGS sequence"/>
</dbReference>
<dbReference type="STRING" id="1123756.MGEO_14830"/>
<dbReference type="InterPro" id="IPR036249">
    <property type="entry name" value="Thioredoxin-like_sf"/>
</dbReference>
<dbReference type="OrthoDB" id="7362982at2"/>
<dbReference type="RefSeq" id="WP_085639481.1">
    <property type="nucleotide sequence ID" value="NZ_JFKC01000017.1"/>
</dbReference>
<feature type="signal peptide" evidence="1">
    <location>
        <begin position="1"/>
        <end position="25"/>
    </location>
</feature>
<evidence type="ECO:0000313" key="2">
    <source>
        <dbReference type="EMBL" id="OSQ48192.1"/>
    </source>
</evidence>
<keyword evidence="1" id="KW-0732">Signal</keyword>
<protein>
    <submittedName>
        <fullName evidence="2">Regulatory protein</fullName>
    </submittedName>
</protein>
<dbReference type="SUPFAM" id="SSF52833">
    <property type="entry name" value="Thioredoxin-like"/>
    <property type="match status" value="1"/>
</dbReference>
<evidence type="ECO:0000256" key="1">
    <source>
        <dbReference type="SAM" id="SignalP"/>
    </source>
</evidence>
<accession>A0A1X4NI80</accession>
<evidence type="ECO:0000313" key="3">
    <source>
        <dbReference type="Proteomes" id="UP000193926"/>
    </source>
</evidence>
<sequence length="134" mass="14964">MMRVLNALAIAAAFLVSPSWGSVGAAEPYLVMVEQHGCVYCERWDAEIAPAYPKTAEGRFAPLIRADLREGPPEGMTYARRVVFTPTFVLIKDGTEQARIEGYPGEDFFWPLLSKLLEDHTEFSPTAEIETVRN</sequence>